<evidence type="ECO:0000313" key="1">
    <source>
        <dbReference type="Proteomes" id="UP000887569"/>
    </source>
</evidence>
<dbReference type="Proteomes" id="UP000887569">
    <property type="component" value="Unplaced"/>
</dbReference>
<organism evidence="1 2">
    <name type="scientific">Parascaris univalens</name>
    <name type="common">Nematode worm</name>
    <dbReference type="NCBI Taxonomy" id="6257"/>
    <lineage>
        <taxon>Eukaryota</taxon>
        <taxon>Metazoa</taxon>
        <taxon>Ecdysozoa</taxon>
        <taxon>Nematoda</taxon>
        <taxon>Chromadorea</taxon>
        <taxon>Rhabditida</taxon>
        <taxon>Spirurina</taxon>
        <taxon>Ascaridomorpha</taxon>
        <taxon>Ascaridoidea</taxon>
        <taxon>Ascarididae</taxon>
        <taxon>Parascaris</taxon>
    </lineage>
</organism>
<keyword evidence="1" id="KW-1185">Reference proteome</keyword>
<proteinExistence type="predicted"/>
<evidence type="ECO:0000313" key="2">
    <source>
        <dbReference type="WBParaSite" id="PgE081_g006_t01"/>
    </source>
</evidence>
<accession>A0A915A4J2</accession>
<protein>
    <submittedName>
        <fullName evidence="2">Uncharacterized protein</fullName>
    </submittedName>
</protein>
<name>A0A915A4J2_PARUN</name>
<dbReference type="WBParaSite" id="PgE081_g006_t01">
    <property type="protein sequence ID" value="PgE081_g006_t01"/>
    <property type="gene ID" value="PgE081_g006"/>
</dbReference>
<sequence>MEEAPAAPPAARLPAKNFQKCLFLSILNIEHNISPKNKSSFIRFNHILLVHSFIQRTF</sequence>
<dbReference type="AlphaFoldDB" id="A0A915A4J2"/>
<reference evidence="2" key="1">
    <citation type="submission" date="2022-11" db="UniProtKB">
        <authorList>
            <consortium name="WormBaseParasite"/>
        </authorList>
    </citation>
    <scope>IDENTIFICATION</scope>
</reference>